<dbReference type="PANTHER" id="PTHR32322">
    <property type="entry name" value="INNER MEMBRANE TRANSPORTER"/>
    <property type="match status" value="1"/>
</dbReference>
<feature type="domain" description="EamA" evidence="7">
    <location>
        <begin position="9"/>
        <end position="139"/>
    </location>
</feature>
<feature type="transmembrane region" description="Helical" evidence="6">
    <location>
        <begin position="7"/>
        <end position="27"/>
    </location>
</feature>
<feature type="transmembrane region" description="Helical" evidence="6">
    <location>
        <begin position="94"/>
        <end position="113"/>
    </location>
</feature>
<dbReference type="InterPro" id="IPR050638">
    <property type="entry name" value="AA-Vitamin_Transporters"/>
</dbReference>
<dbReference type="Proteomes" id="UP000646749">
    <property type="component" value="Unassembled WGS sequence"/>
</dbReference>
<evidence type="ECO:0000256" key="2">
    <source>
        <dbReference type="ARBA" id="ARBA00007362"/>
    </source>
</evidence>
<feature type="transmembrane region" description="Helical" evidence="6">
    <location>
        <begin position="213"/>
        <end position="231"/>
    </location>
</feature>
<proteinExistence type="inferred from homology"/>
<evidence type="ECO:0000313" key="9">
    <source>
        <dbReference type="Proteomes" id="UP000646749"/>
    </source>
</evidence>
<evidence type="ECO:0000259" key="7">
    <source>
        <dbReference type="Pfam" id="PF00892"/>
    </source>
</evidence>
<evidence type="ECO:0000256" key="5">
    <source>
        <dbReference type="ARBA" id="ARBA00023136"/>
    </source>
</evidence>
<dbReference type="RefSeq" id="WP_203863828.1">
    <property type="nucleotide sequence ID" value="NZ_BONW01000001.1"/>
</dbReference>
<feature type="transmembrane region" description="Helical" evidence="6">
    <location>
        <begin position="181"/>
        <end position="201"/>
    </location>
</feature>
<reference evidence="8 9" key="1">
    <citation type="submission" date="2021-01" db="EMBL/GenBank/DDBJ databases">
        <title>Whole genome shotgun sequence of Plantactinospora endophytica NBRC 110450.</title>
        <authorList>
            <person name="Komaki H."/>
            <person name="Tamura T."/>
        </authorList>
    </citation>
    <scope>NUCLEOTIDE SEQUENCE [LARGE SCALE GENOMIC DNA]</scope>
    <source>
        <strain evidence="8 9">NBRC 110450</strain>
    </source>
</reference>
<feature type="transmembrane region" description="Helical" evidence="6">
    <location>
        <begin position="125"/>
        <end position="141"/>
    </location>
</feature>
<dbReference type="SUPFAM" id="SSF103481">
    <property type="entry name" value="Multidrug resistance efflux transporter EmrE"/>
    <property type="match status" value="2"/>
</dbReference>
<comment type="subcellular location">
    <subcellularLocation>
        <location evidence="1">Membrane</location>
        <topology evidence="1">Multi-pass membrane protein</topology>
    </subcellularLocation>
</comment>
<keyword evidence="9" id="KW-1185">Reference proteome</keyword>
<accession>A0ABQ4DRN6</accession>
<gene>
    <name evidence="8" type="ORF">Pen02_00460</name>
</gene>
<feature type="domain" description="EamA" evidence="7">
    <location>
        <begin position="150"/>
        <end position="285"/>
    </location>
</feature>
<name>A0ABQ4DRN6_9ACTN</name>
<keyword evidence="5 6" id="KW-0472">Membrane</keyword>
<feature type="transmembrane region" description="Helical" evidence="6">
    <location>
        <begin position="33"/>
        <end position="52"/>
    </location>
</feature>
<feature type="transmembrane region" description="Helical" evidence="6">
    <location>
        <begin position="267"/>
        <end position="285"/>
    </location>
</feature>
<comment type="similarity">
    <text evidence="2">Belongs to the EamA transporter family.</text>
</comment>
<dbReference type="PANTHER" id="PTHR32322:SF2">
    <property type="entry name" value="EAMA DOMAIN-CONTAINING PROTEIN"/>
    <property type="match status" value="1"/>
</dbReference>
<sequence length="309" mass="32646">MSRGSLVRLLMLALLWGSGFLWIKLALRGFSPVQIVLVRLALGALVLVPIALHRGLRFPTDRRTWGHLFVAALVANAIPYTLFAVGERTVDSNVAGVINATTPLWTALFAFGVGTDRTATWSRGLGLTLGFVGTVLIFTPWESANEIASWGGVAILIASASYGISYVYMGRFLANRGTSPIMLSATQLAAGTLLMVLALPLGGFTAPQWRLDALASLVILGILGTGVAYVLNYRLIGDEGPTLASITTYLLPVVAVILGALVVAEPVTAPMIGGMLLVLGGVALVQRRTPKSTTKATAPIRTETVHDAR</sequence>
<dbReference type="Pfam" id="PF00892">
    <property type="entry name" value="EamA"/>
    <property type="match status" value="2"/>
</dbReference>
<dbReference type="InterPro" id="IPR037185">
    <property type="entry name" value="EmrE-like"/>
</dbReference>
<evidence type="ECO:0000313" key="8">
    <source>
        <dbReference type="EMBL" id="GIG85110.1"/>
    </source>
</evidence>
<protein>
    <submittedName>
        <fullName evidence="8">Multidrug transporter</fullName>
    </submittedName>
</protein>
<feature type="transmembrane region" description="Helical" evidence="6">
    <location>
        <begin position="147"/>
        <end position="169"/>
    </location>
</feature>
<evidence type="ECO:0000256" key="3">
    <source>
        <dbReference type="ARBA" id="ARBA00022692"/>
    </source>
</evidence>
<dbReference type="InterPro" id="IPR000620">
    <property type="entry name" value="EamA_dom"/>
</dbReference>
<keyword evidence="3 6" id="KW-0812">Transmembrane</keyword>
<feature type="transmembrane region" description="Helical" evidence="6">
    <location>
        <begin position="243"/>
        <end position="261"/>
    </location>
</feature>
<dbReference type="EMBL" id="BONW01000001">
    <property type="protein sequence ID" value="GIG85110.1"/>
    <property type="molecule type" value="Genomic_DNA"/>
</dbReference>
<evidence type="ECO:0000256" key="6">
    <source>
        <dbReference type="SAM" id="Phobius"/>
    </source>
</evidence>
<feature type="transmembrane region" description="Helical" evidence="6">
    <location>
        <begin position="64"/>
        <end position="82"/>
    </location>
</feature>
<comment type="caution">
    <text evidence="8">The sequence shown here is derived from an EMBL/GenBank/DDBJ whole genome shotgun (WGS) entry which is preliminary data.</text>
</comment>
<keyword evidence="4 6" id="KW-1133">Transmembrane helix</keyword>
<organism evidence="8 9">
    <name type="scientific">Plantactinospora endophytica</name>
    <dbReference type="NCBI Taxonomy" id="673535"/>
    <lineage>
        <taxon>Bacteria</taxon>
        <taxon>Bacillati</taxon>
        <taxon>Actinomycetota</taxon>
        <taxon>Actinomycetes</taxon>
        <taxon>Micromonosporales</taxon>
        <taxon>Micromonosporaceae</taxon>
        <taxon>Plantactinospora</taxon>
    </lineage>
</organism>
<evidence type="ECO:0000256" key="4">
    <source>
        <dbReference type="ARBA" id="ARBA00022989"/>
    </source>
</evidence>
<evidence type="ECO:0000256" key="1">
    <source>
        <dbReference type="ARBA" id="ARBA00004141"/>
    </source>
</evidence>